<accession>A0A0E9WSF1</accession>
<dbReference type="AlphaFoldDB" id="A0A0E9WSF1"/>
<dbReference type="EMBL" id="GBXM01016189">
    <property type="protein sequence ID" value="JAH92388.1"/>
    <property type="molecule type" value="Transcribed_RNA"/>
</dbReference>
<reference evidence="1" key="2">
    <citation type="journal article" date="2015" name="Fish Shellfish Immunol.">
        <title>Early steps in the European eel (Anguilla anguilla)-Vibrio vulnificus interaction in the gills: Role of the RtxA13 toxin.</title>
        <authorList>
            <person name="Callol A."/>
            <person name="Pajuelo D."/>
            <person name="Ebbesson L."/>
            <person name="Teles M."/>
            <person name="MacKenzie S."/>
            <person name="Amaro C."/>
        </authorList>
    </citation>
    <scope>NUCLEOTIDE SEQUENCE</scope>
</reference>
<sequence>MKPNSSEAYLFCFITISWLHQRSVPFSVSTSATEWCILYDSLITPFLSQFFIINHRL</sequence>
<name>A0A0E9WSF1_ANGAN</name>
<organism evidence="1">
    <name type="scientific">Anguilla anguilla</name>
    <name type="common">European freshwater eel</name>
    <name type="synonym">Muraena anguilla</name>
    <dbReference type="NCBI Taxonomy" id="7936"/>
    <lineage>
        <taxon>Eukaryota</taxon>
        <taxon>Metazoa</taxon>
        <taxon>Chordata</taxon>
        <taxon>Craniata</taxon>
        <taxon>Vertebrata</taxon>
        <taxon>Euteleostomi</taxon>
        <taxon>Actinopterygii</taxon>
        <taxon>Neopterygii</taxon>
        <taxon>Teleostei</taxon>
        <taxon>Anguilliformes</taxon>
        <taxon>Anguillidae</taxon>
        <taxon>Anguilla</taxon>
    </lineage>
</organism>
<proteinExistence type="predicted"/>
<protein>
    <submittedName>
        <fullName evidence="1">Uncharacterized protein</fullName>
    </submittedName>
</protein>
<reference evidence="1" key="1">
    <citation type="submission" date="2014-11" db="EMBL/GenBank/DDBJ databases">
        <authorList>
            <person name="Amaro Gonzalez C."/>
        </authorList>
    </citation>
    <scope>NUCLEOTIDE SEQUENCE</scope>
</reference>
<evidence type="ECO:0000313" key="1">
    <source>
        <dbReference type="EMBL" id="JAH92388.1"/>
    </source>
</evidence>